<evidence type="ECO:0008006" key="3">
    <source>
        <dbReference type="Google" id="ProtNLM"/>
    </source>
</evidence>
<dbReference type="SUPFAM" id="SSF55729">
    <property type="entry name" value="Acyl-CoA N-acyltransferases (Nat)"/>
    <property type="match status" value="1"/>
</dbReference>
<name>A0A3N4UWD1_9RHOB</name>
<dbReference type="EMBL" id="RKQK01000001">
    <property type="protein sequence ID" value="RPE71829.1"/>
    <property type="molecule type" value="Genomic_DNA"/>
</dbReference>
<keyword evidence="2" id="KW-1185">Reference proteome</keyword>
<accession>A0A3N4UWD1</accession>
<dbReference type="InterPro" id="IPR016181">
    <property type="entry name" value="Acyl_CoA_acyltransferase"/>
</dbReference>
<sequence length="285" mass="31540">MQALPVTTEKHWDRLCDHFQAPLGQRWIYGAAAARLGRRVERIAVMHGDVPVALSQTVSRKYVGVHLSLSTGGPLLCPSVNKETALSALKQPQAWPHIFIGTPNKPLGKLPLSKATSHCILDISQDLDRLRANLHGKWRNALRKAEKAGVKSAQVQPRPQALMPLLAAEKQRQAQVNYRAIPPEFTLALQEVAPRSLRLFEVLDAQMLFLKHGNSATYHIGHTGPQGRAINAHNLILWQAIKVLKSQGVTRLYLGSIDPQRAASLARFKLRTGAEVFRGFAAHLM</sequence>
<evidence type="ECO:0000313" key="1">
    <source>
        <dbReference type="EMBL" id="RPE71829.1"/>
    </source>
</evidence>
<reference evidence="1 2" key="1">
    <citation type="submission" date="2018-11" db="EMBL/GenBank/DDBJ databases">
        <title>Genomic Encyclopedia of Type Strains, Phase IV (KMG-IV): sequencing the most valuable type-strain genomes for metagenomic binning, comparative biology and taxonomic classification.</title>
        <authorList>
            <person name="Goeker M."/>
        </authorList>
    </citation>
    <scope>NUCLEOTIDE SEQUENCE [LARGE SCALE GENOMIC DNA]</scope>
    <source>
        <strain evidence="1 2">DSM 104731</strain>
    </source>
</reference>
<organism evidence="1 2">
    <name type="scientific">Pacificibacter maritimus</name>
    <dbReference type="NCBI Taxonomy" id="762213"/>
    <lineage>
        <taxon>Bacteria</taxon>
        <taxon>Pseudomonadati</taxon>
        <taxon>Pseudomonadota</taxon>
        <taxon>Alphaproteobacteria</taxon>
        <taxon>Rhodobacterales</taxon>
        <taxon>Roseobacteraceae</taxon>
        <taxon>Pacificibacter</taxon>
    </lineage>
</organism>
<comment type="caution">
    <text evidence="1">The sequence shown here is derived from an EMBL/GenBank/DDBJ whole genome shotgun (WGS) entry which is preliminary data.</text>
</comment>
<dbReference type="PANTHER" id="PTHR36174">
    <property type="entry name" value="LIPID II:GLYCINE GLYCYLTRANSFERASE"/>
    <property type="match status" value="1"/>
</dbReference>
<gene>
    <name evidence="1" type="ORF">EDD53_0959</name>
</gene>
<dbReference type="PANTHER" id="PTHR36174:SF1">
    <property type="entry name" value="LIPID II:GLYCINE GLYCYLTRANSFERASE"/>
    <property type="match status" value="1"/>
</dbReference>
<protein>
    <recommendedName>
        <fullName evidence="3">Acetyltransferase (GNAT) family protein</fullName>
    </recommendedName>
</protein>
<dbReference type="InterPro" id="IPR050644">
    <property type="entry name" value="PG_Glycine_Bridge_Synth"/>
</dbReference>
<dbReference type="Gene3D" id="3.40.630.30">
    <property type="match status" value="1"/>
</dbReference>
<dbReference type="AlphaFoldDB" id="A0A3N4UWD1"/>
<dbReference type="Proteomes" id="UP000269689">
    <property type="component" value="Unassembled WGS sequence"/>
</dbReference>
<evidence type="ECO:0000313" key="2">
    <source>
        <dbReference type="Proteomes" id="UP000269689"/>
    </source>
</evidence>
<proteinExistence type="predicted"/>